<dbReference type="GeneID" id="95986290"/>
<feature type="region of interest" description="Disordered" evidence="7">
    <location>
        <begin position="1"/>
        <end position="41"/>
    </location>
</feature>
<dbReference type="InterPro" id="IPR013520">
    <property type="entry name" value="Ribonucl_H"/>
</dbReference>
<dbReference type="PANTHER" id="PTHR12801">
    <property type="entry name" value="RNA EXONUCLEASE REXO1 / RECO3 FAMILY MEMBER-RELATED"/>
    <property type="match status" value="1"/>
</dbReference>
<evidence type="ECO:0000256" key="2">
    <source>
        <dbReference type="ARBA" id="ARBA00006357"/>
    </source>
</evidence>
<reference evidence="9 10" key="1">
    <citation type="submission" date="2023-08" db="EMBL/GenBank/DDBJ databases">
        <title>Annotated Genome Sequence of Vanrija albida AlHP1.</title>
        <authorList>
            <person name="Herzog R."/>
        </authorList>
    </citation>
    <scope>NUCLEOTIDE SEQUENCE [LARGE SCALE GENOMIC DNA]</scope>
    <source>
        <strain evidence="9 10">AlHP1</strain>
    </source>
</reference>
<feature type="region of interest" description="Disordered" evidence="7">
    <location>
        <begin position="238"/>
        <end position="294"/>
    </location>
</feature>
<evidence type="ECO:0000256" key="6">
    <source>
        <dbReference type="ARBA" id="ARBA00023242"/>
    </source>
</evidence>
<dbReference type="Gene3D" id="3.30.420.10">
    <property type="entry name" value="Ribonuclease H-like superfamily/Ribonuclease H"/>
    <property type="match status" value="1"/>
</dbReference>
<protein>
    <recommendedName>
        <fullName evidence="8">Exonuclease domain-containing protein</fullName>
    </recommendedName>
</protein>
<keyword evidence="6" id="KW-0539">Nucleus</keyword>
<dbReference type="InterPro" id="IPR012337">
    <property type="entry name" value="RNaseH-like_sf"/>
</dbReference>
<evidence type="ECO:0000259" key="8">
    <source>
        <dbReference type="SMART" id="SM00479"/>
    </source>
</evidence>
<dbReference type="EMBL" id="JBBXJM010000004">
    <property type="protein sequence ID" value="KAL1408435.1"/>
    <property type="molecule type" value="Genomic_DNA"/>
</dbReference>
<evidence type="ECO:0000256" key="4">
    <source>
        <dbReference type="ARBA" id="ARBA00022801"/>
    </source>
</evidence>
<gene>
    <name evidence="9" type="ORF">Q8F55_005247</name>
</gene>
<dbReference type="RefSeq" id="XP_069208379.1">
    <property type="nucleotide sequence ID" value="XM_069353737.1"/>
</dbReference>
<keyword evidence="5" id="KW-0269">Exonuclease</keyword>
<dbReference type="InterPro" id="IPR034922">
    <property type="entry name" value="REX1-like_exo"/>
</dbReference>
<comment type="subcellular location">
    <subcellularLocation>
        <location evidence="1">Nucleus</location>
    </subcellularLocation>
</comment>
<name>A0ABR3Q133_9TREE</name>
<evidence type="ECO:0000256" key="7">
    <source>
        <dbReference type="SAM" id="MobiDB-lite"/>
    </source>
</evidence>
<dbReference type="PANTHER" id="PTHR12801:SF115">
    <property type="entry name" value="FI18136P1-RELATED"/>
    <property type="match status" value="1"/>
</dbReference>
<comment type="similarity">
    <text evidence="2">Belongs to the REXO1/REXO3 family.</text>
</comment>
<evidence type="ECO:0000313" key="9">
    <source>
        <dbReference type="EMBL" id="KAL1408435.1"/>
    </source>
</evidence>
<evidence type="ECO:0000256" key="1">
    <source>
        <dbReference type="ARBA" id="ARBA00004123"/>
    </source>
</evidence>
<keyword evidence="10" id="KW-1185">Reference proteome</keyword>
<accession>A0ABR3Q133</accession>
<dbReference type="Pfam" id="PF00929">
    <property type="entry name" value="RNase_T"/>
    <property type="match status" value="1"/>
</dbReference>
<evidence type="ECO:0000256" key="5">
    <source>
        <dbReference type="ARBA" id="ARBA00022839"/>
    </source>
</evidence>
<evidence type="ECO:0000256" key="3">
    <source>
        <dbReference type="ARBA" id="ARBA00022722"/>
    </source>
</evidence>
<feature type="domain" description="Exonuclease" evidence="8">
    <location>
        <begin position="297"/>
        <end position="461"/>
    </location>
</feature>
<feature type="region of interest" description="Disordered" evidence="7">
    <location>
        <begin position="167"/>
        <end position="189"/>
    </location>
</feature>
<keyword evidence="4" id="KW-0378">Hydrolase</keyword>
<keyword evidence="3" id="KW-0540">Nuclease</keyword>
<dbReference type="CDD" id="cd06145">
    <property type="entry name" value="REX1_like"/>
    <property type="match status" value="1"/>
</dbReference>
<sequence>MASSSDLKRKYAGGNGVKADPVAASDDGFTTVQRRKQKKLDKHRPEFHYDMAYFRTGKKIGIAHIRDLSVFLNANDGRRPDWIVVDNPSSVKHTVVVLAAGLLPQHLGLSQLPPAASLPFVTTPPKGDAPGRVQSIKKLFSYGCPTRAPGDSRKMHSVISGLLRGPLTEKEKKRREKETKTMQDSHKNGEDYSPVLFLLTPNQMSSNGYRLPGYVKGGSELFIPGTVPKDVAKVVASRKGKEPGFDDPDSNGVVMPAGPRPVEVDENGRRRRGNIRSEEGWVETPEAKGPPPGGKYPVLAIDCEMVLTEDGQELARVSVVDCETQKSVFDELVTPPKPVTDYLTRFSGMTAEGLATAKYTLESVQEALVTGPQPVITPHTILLGHSLDCDLDSLKIRHPLVIDTSVIYRHHRGPPFKPSLKYLTQKYLGKQIQQGEGGHDSEEDARACAGLLKMKLTHGPDFGDPNEDSESVFERLARSNRPTLIADHGNPRQWYGSAATTAVGCTTDDEVVDAVVQHIDSHSYVFARLNELSTVQRWNSSGDQEVDLTDMTDSIELDEALDNFDGRLARLHAALPANSALIVLTGNADPRQMVSLNQRRLRFERAYRALGSTEDIPPESRWMADDDREFERAVAEAREGMAFFCVKA</sequence>
<dbReference type="InterPro" id="IPR047021">
    <property type="entry name" value="REXO1/3/4-like"/>
</dbReference>
<comment type="caution">
    <text evidence="9">The sequence shown here is derived from an EMBL/GenBank/DDBJ whole genome shotgun (WGS) entry which is preliminary data.</text>
</comment>
<proteinExistence type="inferred from homology"/>
<dbReference type="SMART" id="SM00479">
    <property type="entry name" value="EXOIII"/>
    <property type="match status" value="1"/>
</dbReference>
<dbReference type="InterPro" id="IPR036397">
    <property type="entry name" value="RNaseH_sf"/>
</dbReference>
<dbReference type="SUPFAM" id="SSF53098">
    <property type="entry name" value="Ribonuclease H-like"/>
    <property type="match status" value="1"/>
</dbReference>
<evidence type="ECO:0000313" key="10">
    <source>
        <dbReference type="Proteomes" id="UP001565368"/>
    </source>
</evidence>
<organism evidence="9 10">
    <name type="scientific">Vanrija albida</name>
    <dbReference type="NCBI Taxonomy" id="181172"/>
    <lineage>
        <taxon>Eukaryota</taxon>
        <taxon>Fungi</taxon>
        <taxon>Dikarya</taxon>
        <taxon>Basidiomycota</taxon>
        <taxon>Agaricomycotina</taxon>
        <taxon>Tremellomycetes</taxon>
        <taxon>Trichosporonales</taxon>
        <taxon>Trichosporonaceae</taxon>
        <taxon>Vanrija</taxon>
    </lineage>
</organism>
<dbReference type="Proteomes" id="UP001565368">
    <property type="component" value="Unassembled WGS sequence"/>
</dbReference>